<dbReference type="EMBL" id="VIFM01000403">
    <property type="protein sequence ID" value="TQF09019.1"/>
    <property type="molecule type" value="Genomic_DNA"/>
</dbReference>
<proteinExistence type="predicted"/>
<evidence type="ECO:0000313" key="4">
    <source>
        <dbReference type="EMBL" id="TQF09019.1"/>
    </source>
</evidence>
<dbReference type="SMART" id="SM00850">
    <property type="entry name" value="LytTR"/>
    <property type="match status" value="1"/>
</dbReference>
<feature type="domain" description="HTH LytTR-type" evidence="3">
    <location>
        <begin position="164"/>
        <end position="268"/>
    </location>
</feature>
<dbReference type="InterPro" id="IPR007492">
    <property type="entry name" value="LytTR_DNA-bd_dom"/>
</dbReference>
<dbReference type="SUPFAM" id="SSF52172">
    <property type="entry name" value="CheY-like"/>
    <property type="match status" value="1"/>
</dbReference>
<dbReference type="Proteomes" id="UP000315369">
    <property type="component" value="Unassembled WGS sequence"/>
</dbReference>
<keyword evidence="1" id="KW-0597">Phosphoprotein</keyword>
<dbReference type="PROSITE" id="PS50110">
    <property type="entry name" value="RESPONSE_REGULATORY"/>
    <property type="match status" value="1"/>
</dbReference>
<dbReference type="AlphaFoldDB" id="A0A540WJ23"/>
<comment type="caution">
    <text evidence="4">The sequence shown here is derived from an EMBL/GenBank/DDBJ whole genome shotgun (WGS) entry which is preliminary data.</text>
</comment>
<accession>A0A540WJ23</accession>
<evidence type="ECO:0000259" key="2">
    <source>
        <dbReference type="PROSITE" id="PS50110"/>
    </source>
</evidence>
<gene>
    <name evidence="4" type="ORF">FJV41_46825</name>
</gene>
<dbReference type="GO" id="GO:0000156">
    <property type="term" value="F:phosphorelay response regulator activity"/>
    <property type="evidence" value="ECO:0007669"/>
    <property type="project" value="InterPro"/>
</dbReference>
<protein>
    <submittedName>
        <fullName evidence="4">Response regulator transcription factor</fullName>
    </submittedName>
</protein>
<feature type="modified residue" description="4-aspartylphosphate" evidence="1">
    <location>
        <position position="62"/>
    </location>
</feature>
<dbReference type="InterPro" id="IPR001789">
    <property type="entry name" value="Sig_transdc_resp-reg_receiver"/>
</dbReference>
<evidence type="ECO:0000259" key="3">
    <source>
        <dbReference type="PROSITE" id="PS50930"/>
    </source>
</evidence>
<organism evidence="4 5">
    <name type="scientific">Myxococcus llanfairpwllgwyngyllgogerychwyrndrobwllllantysiliogogogochensis</name>
    <dbReference type="NCBI Taxonomy" id="2590453"/>
    <lineage>
        <taxon>Bacteria</taxon>
        <taxon>Pseudomonadati</taxon>
        <taxon>Myxococcota</taxon>
        <taxon>Myxococcia</taxon>
        <taxon>Myxococcales</taxon>
        <taxon>Cystobacterineae</taxon>
        <taxon>Myxococcaceae</taxon>
        <taxon>Myxococcus</taxon>
    </lineage>
</organism>
<dbReference type="PANTHER" id="PTHR37299:SF1">
    <property type="entry name" value="STAGE 0 SPORULATION PROTEIN A HOMOLOG"/>
    <property type="match status" value="1"/>
</dbReference>
<reference evidence="4 5" key="1">
    <citation type="submission" date="2019-06" db="EMBL/GenBank/DDBJ databases">
        <authorList>
            <person name="Livingstone P."/>
            <person name="Whitworth D."/>
        </authorList>
    </citation>
    <scope>NUCLEOTIDE SEQUENCE [LARGE SCALE GENOMIC DNA]</scope>
    <source>
        <strain evidence="4 5">AM401</strain>
    </source>
</reference>
<dbReference type="PROSITE" id="PS50930">
    <property type="entry name" value="HTH_LYTTR"/>
    <property type="match status" value="1"/>
</dbReference>
<dbReference type="Pfam" id="PF04397">
    <property type="entry name" value="LytTR"/>
    <property type="match status" value="1"/>
</dbReference>
<dbReference type="PANTHER" id="PTHR37299">
    <property type="entry name" value="TRANSCRIPTIONAL REGULATOR-RELATED"/>
    <property type="match status" value="1"/>
</dbReference>
<keyword evidence="5" id="KW-1185">Reference proteome</keyword>
<dbReference type="OrthoDB" id="1490554at2"/>
<dbReference type="Pfam" id="PF00072">
    <property type="entry name" value="Response_reg"/>
    <property type="match status" value="1"/>
</dbReference>
<feature type="domain" description="Response regulatory" evidence="2">
    <location>
        <begin position="11"/>
        <end position="124"/>
    </location>
</feature>
<evidence type="ECO:0000256" key="1">
    <source>
        <dbReference type="PROSITE-ProRule" id="PRU00169"/>
    </source>
</evidence>
<dbReference type="SMART" id="SM00448">
    <property type="entry name" value="REC"/>
    <property type="match status" value="1"/>
</dbReference>
<name>A0A540WJ23_9BACT</name>
<dbReference type="Gene3D" id="2.40.50.1020">
    <property type="entry name" value="LytTr DNA-binding domain"/>
    <property type="match status" value="1"/>
</dbReference>
<dbReference type="InterPro" id="IPR046947">
    <property type="entry name" value="LytR-like"/>
</dbReference>
<evidence type="ECO:0000313" key="5">
    <source>
        <dbReference type="Proteomes" id="UP000315369"/>
    </source>
</evidence>
<dbReference type="Gene3D" id="3.40.50.2300">
    <property type="match status" value="1"/>
</dbReference>
<dbReference type="InterPro" id="IPR011006">
    <property type="entry name" value="CheY-like_superfamily"/>
</dbReference>
<dbReference type="GO" id="GO:0003677">
    <property type="term" value="F:DNA binding"/>
    <property type="evidence" value="ECO:0007669"/>
    <property type="project" value="InterPro"/>
</dbReference>
<sequence>MSALMQRERLRTLVVDDEPLARQSLRSLLAGDAGMEVVGECATGREAIKVLRQGPVDVLFLDIQMPGADGFEVLRAVGPGAAGAVVFVTAFDTYALQAFDVGAVHYLLKPFDDARFASVLARAKERVRGLRVQGMARQLGELYSAEEPVPAARPVSSPTYLERLAVKEAGRVLLVPVEQIDWVEAEDCYVQVHVGSRSHLLRQSLRELEAQLDPRRFLRIHRSTLVNLERVRELQPLFHGEYWVQLHDGRRLKLSRSFRDRLDQVLSGR</sequence>
<dbReference type="RefSeq" id="WP_141649115.1">
    <property type="nucleotide sequence ID" value="NZ_VIFM01000403.1"/>
</dbReference>